<organism evidence="1 4">
    <name type="scientific">Rotaria sordida</name>
    <dbReference type="NCBI Taxonomy" id="392033"/>
    <lineage>
        <taxon>Eukaryota</taxon>
        <taxon>Metazoa</taxon>
        <taxon>Spiralia</taxon>
        <taxon>Gnathifera</taxon>
        <taxon>Rotifera</taxon>
        <taxon>Eurotatoria</taxon>
        <taxon>Bdelloidea</taxon>
        <taxon>Philodinida</taxon>
        <taxon>Philodinidae</taxon>
        <taxon>Rotaria</taxon>
    </lineage>
</organism>
<dbReference type="AlphaFoldDB" id="A0A815QGU5"/>
<evidence type="ECO:0000313" key="4">
    <source>
        <dbReference type="Proteomes" id="UP000663889"/>
    </source>
</evidence>
<dbReference type="EMBL" id="CAJNOU010004974">
    <property type="protein sequence ID" value="CAF1461925.1"/>
    <property type="molecule type" value="Genomic_DNA"/>
</dbReference>
<proteinExistence type="predicted"/>
<comment type="caution">
    <text evidence="1">The sequence shown here is derived from an EMBL/GenBank/DDBJ whole genome shotgun (WGS) entry which is preliminary data.</text>
</comment>
<dbReference type="Proteomes" id="UP000663836">
    <property type="component" value="Unassembled WGS sequence"/>
</dbReference>
<evidence type="ECO:0000313" key="1">
    <source>
        <dbReference type="EMBL" id="CAF1461925.1"/>
    </source>
</evidence>
<dbReference type="Proteomes" id="UP000663889">
    <property type="component" value="Unassembled WGS sequence"/>
</dbReference>
<gene>
    <name evidence="2" type="ORF">JBS370_LOCUS1015</name>
    <name evidence="3" type="ORF">OTI717_LOCUS28987</name>
    <name evidence="1" type="ORF">SEV965_LOCUS34207</name>
</gene>
<dbReference type="PANTHER" id="PTHR33173:SF2">
    <property type="entry name" value="MYND-TYPE DOMAIN-CONTAINING PROTEIN"/>
    <property type="match status" value="1"/>
</dbReference>
<dbReference type="Proteomes" id="UP000663823">
    <property type="component" value="Unassembled WGS sequence"/>
</dbReference>
<dbReference type="EMBL" id="CAJOBD010000031">
    <property type="protein sequence ID" value="CAF3544242.1"/>
    <property type="molecule type" value="Genomic_DNA"/>
</dbReference>
<reference evidence="1" key="1">
    <citation type="submission" date="2021-02" db="EMBL/GenBank/DDBJ databases">
        <authorList>
            <person name="Nowell W R."/>
        </authorList>
    </citation>
    <scope>NUCLEOTIDE SEQUENCE</scope>
</reference>
<evidence type="ECO:0000313" key="3">
    <source>
        <dbReference type="EMBL" id="CAF4000572.1"/>
    </source>
</evidence>
<name>A0A815QGU5_9BILA</name>
<evidence type="ECO:0000313" key="2">
    <source>
        <dbReference type="EMBL" id="CAF3544242.1"/>
    </source>
</evidence>
<accession>A0A815QGU5</accession>
<sequence>MSNSQSTDNLMNEILSFRDDAFYNLVEQQCGTVVLEIIKVQDISSVECLLGVNNIFTFLELDSDELLPLKKKAGIILNDGRLVIKNGIKHKVEAFLHTLHHLNRQHSSSSQHNSEISPDLIISEQLLQKFPFFRTLIIYSNFIEKSKIDFTFFNIMLNNMIKNFVIEEKGYRYDIIVRQFAASLYILGGRTAYEFIRLNIPAFLPRLFNYDGVRDYFNANQSTIGFCAEDCTAIIPKITYDTKSNTFVGFSLPLDNNGIPITNSYSTDSFTDLEQWCSDLPQAKSINACLIQPLSLSINHISPYLLAAFGTDNKFKSSNIILRWHHIYEECKLKGTRIIGYATNCDSRYLRCMRISLGFFGHFAYVDHPDNLKIDLPKTWSCVTDTQLTGTGAYLLLGDQLINMEPLFIIIDQISKLEHTLVPSDINPKDRQNYKSCTKISSDEVLNILEQVPIPNSIDNTHENKLHFPQHHKVSSTLRNASNSSNITIISKTDIENTVLNAYKYVSNLFKPLKIKHLLRNGQTIPIKELSVAISRQLEEFWTIENYDTSNKNVDLDTDSDDETENSIDEDVANDYESDEEVDVFDYHYNISNVNVSENRGIRLIDNVKEELAHTYFKVKVKGVKKYLHKQAACWLLQKDKTTLSSDRLSRVRGE</sequence>
<protein>
    <submittedName>
        <fullName evidence="1">Uncharacterized protein</fullName>
    </submittedName>
</protein>
<dbReference type="PANTHER" id="PTHR33173">
    <property type="match status" value="1"/>
</dbReference>
<dbReference type="EMBL" id="CAJOAX010007099">
    <property type="protein sequence ID" value="CAF4000572.1"/>
    <property type="molecule type" value="Genomic_DNA"/>
</dbReference>